<dbReference type="EMBL" id="ATIT01000113">
    <property type="protein sequence ID" value="EPI10451.1"/>
    <property type="molecule type" value="Genomic_DNA"/>
</dbReference>
<dbReference type="Proteomes" id="UP000014622">
    <property type="component" value="Unassembled WGS sequence"/>
</dbReference>
<evidence type="ECO:0000313" key="1">
    <source>
        <dbReference type="EMBL" id="EPI10451.1"/>
    </source>
</evidence>
<reference evidence="1 2" key="1">
    <citation type="submission" date="2013-06" db="EMBL/GenBank/DDBJ databases">
        <authorList>
            <person name="Weinstock G."/>
            <person name="Sodergren E."/>
            <person name="Lobos E.A."/>
            <person name="Fulton L."/>
            <person name="Fulton R."/>
            <person name="Courtney L."/>
            <person name="Fronick C."/>
            <person name="O'Laughlin M."/>
            <person name="Godfrey J."/>
            <person name="Wilson R.M."/>
            <person name="Miner T."/>
            <person name="Farmer C."/>
            <person name="Delehaunty K."/>
            <person name="Cordes M."/>
            <person name="Minx P."/>
            <person name="Tomlinson C."/>
            <person name="Chen J."/>
            <person name="Wollam A."/>
            <person name="Pepin K.H."/>
            <person name="Bhonagiri V."/>
            <person name="Zhang X."/>
            <person name="Warren W."/>
            <person name="Mitreva M."/>
            <person name="Mardis E.R."/>
            <person name="Wilson R.K."/>
        </authorList>
    </citation>
    <scope>NUCLEOTIDE SEQUENCE [LARGE SCALE GENOMIC DNA]</scope>
    <source>
        <strain evidence="1 2">SD2A-2</strain>
    </source>
</reference>
<name>A0AB73A8Z7_ENTFC</name>
<dbReference type="AlphaFoldDB" id="A0AB73A8Z7"/>
<proteinExistence type="predicted"/>
<protein>
    <submittedName>
        <fullName evidence="1">Uncharacterized protein</fullName>
    </submittedName>
</protein>
<sequence>MGIEKEVSLSLKGGRDTSSFLSFFPILTGITLKHDEYPLLRYV</sequence>
<comment type="caution">
    <text evidence="1">The sequence shown here is derived from an EMBL/GenBank/DDBJ whole genome shotgun (WGS) entry which is preliminary data.</text>
</comment>
<accession>A0AB73A8Z7</accession>
<gene>
    <name evidence="1" type="ORF">D356_02088</name>
</gene>
<evidence type="ECO:0000313" key="2">
    <source>
        <dbReference type="Proteomes" id="UP000014622"/>
    </source>
</evidence>
<organism evidence="1 2">
    <name type="scientific">Enterococcus faecium SD2A-2</name>
    <dbReference type="NCBI Taxonomy" id="1244154"/>
    <lineage>
        <taxon>Bacteria</taxon>
        <taxon>Bacillati</taxon>
        <taxon>Bacillota</taxon>
        <taxon>Bacilli</taxon>
        <taxon>Lactobacillales</taxon>
        <taxon>Enterococcaceae</taxon>
        <taxon>Enterococcus</taxon>
    </lineage>
</organism>